<dbReference type="Pfam" id="PF09853">
    <property type="entry name" value="DUF2080"/>
    <property type="match status" value="1"/>
</dbReference>
<dbReference type="EMBL" id="KE356561">
    <property type="protein sequence ID" value="ERG93823.1"/>
    <property type="molecule type" value="Genomic_DNA"/>
</dbReference>
<dbReference type="NCBIfam" id="NF033496">
    <property type="entry name" value="DUF2080_fam_acc"/>
    <property type="match status" value="1"/>
</dbReference>
<dbReference type="eggNOG" id="arCOG08100">
    <property type="taxonomic scope" value="Archaea"/>
</dbReference>
<dbReference type="InterPro" id="IPR019205">
    <property type="entry name" value="DUF2080_transposon-encoded"/>
</dbReference>
<proteinExistence type="predicted"/>
<gene>
    <name evidence="1" type="ORF">J07HQW2_00257</name>
</gene>
<reference evidence="1 2" key="1">
    <citation type="journal article" date="2013" name="PLoS ONE">
        <title>Assembly-driven community genomics of a hypersaline microbial ecosystem.</title>
        <authorList>
            <person name="Podell S."/>
            <person name="Ugalde J.A."/>
            <person name="Narasingarao P."/>
            <person name="Banfield J.F."/>
            <person name="Heidelberg K.B."/>
            <person name="Allen E.E."/>
        </authorList>
    </citation>
    <scope>NUCLEOTIDE SEQUENCE [LARGE SCALE GENOMIC DNA]</scope>
    <source>
        <strain evidence="2">J07HQW2</strain>
    </source>
</reference>
<dbReference type="HOGENOM" id="CLU_2678829_0_0_2"/>
<dbReference type="AlphaFoldDB" id="U1NB24"/>
<evidence type="ECO:0000313" key="1">
    <source>
        <dbReference type="EMBL" id="ERG93823.1"/>
    </source>
</evidence>
<sequence length="74" mass="8304">MPIRRALYTYMVRTMSEVTLEVEDSDLFVINGQETIETEVKPQGNGAHVIVPKAWLGSQVKITRVSDPDPTESE</sequence>
<accession>U1NB24</accession>
<evidence type="ECO:0000313" key="2">
    <source>
        <dbReference type="Proteomes" id="UP000030710"/>
    </source>
</evidence>
<name>U1NB24_9EURY</name>
<protein>
    <recommendedName>
        <fullName evidence="3">DUF2080 family transposase-associated protein</fullName>
    </recommendedName>
</protein>
<evidence type="ECO:0008006" key="3">
    <source>
        <dbReference type="Google" id="ProtNLM"/>
    </source>
</evidence>
<organism evidence="1 2">
    <name type="scientific">Haloquadratum walsbyi J07HQW2</name>
    <dbReference type="NCBI Taxonomy" id="1238425"/>
    <lineage>
        <taxon>Archaea</taxon>
        <taxon>Methanobacteriati</taxon>
        <taxon>Methanobacteriota</taxon>
        <taxon>Stenosarchaea group</taxon>
        <taxon>Halobacteria</taxon>
        <taxon>Halobacteriales</taxon>
        <taxon>Haloferacaceae</taxon>
        <taxon>Haloquadratum</taxon>
    </lineage>
</organism>
<dbReference type="Proteomes" id="UP000030710">
    <property type="component" value="Unassembled WGS sequence"/>
</dbReference>